<gene>
    <name evidence="1" type="ORF">LPJ66_005812</name>
</gene>
<evidence type="ECO:0000313" key="1">
    <source>
        <dbReference type="EMBL" id="KAJ1893357.1"/>
    </source>
</evidence>
<protein>
    <submittedName>
        <fullName evidence="1">Uncharacterized protein</fullName>
    </submittedName>
</protein>
<reference evidence="1" key="1">
    <citation type="submission" date="2022-07" db="EMBL/GenBank/DDBJ databases">
        <title>Phylogenomic reconstructions and comparative analyses of Kickxellomycotina fungi.</title>
        <authorList>
            <person name="Reynolds N.K."/>
            <person name="Stajich J.E."/>
            <person name="Barry K."/>
            <person name="Grigoriev I.V."/>
            <person name="Crous P."/>
            <person name="Smith M.E."/>
        </authorList>
    </citation>
    <scope>NUCLEOTIDE SEQUENCE</scope>
    <source>
        <strain evidence="1">Benny 63K</strain>
    </source>
</reference>
<accession>A0ACC1IE21</accession>
<keyword evidence="2" id="KW-1185">Reference proteome</keyword>
<organism evidence="1 2">
    <name type="scientific">Kickxella alabastrina</name>
    <dbReference type="NCBI Taxonomy" id="61397"/>
    <lineage>
        <taxon>Eukaryota</taxon>
        <taxon>Fungi</taxon>
        <taxon>Fungi incertae sedis</taxon>
        <taxon>Zoopagomycota</taxon>
        <taxon>Kickxellomycotina</taxon>
        <taxon>Kickxellomycetes</taxon>
        <taxon>Kickxellales</taxon>
        <taxon>Kickxellaceae</taxon>
        <taxon>Kickxella</taxon>
    </lineage>
</organism>
<proteinExistence type="predicted"/>
<dbReference type="Proteomes" id="UP001150581">
    <property type="component" value="Unassembled WGS sequence"/>
</dbReference>
<evidence type="ECO:0000313" key="2">
    <source>
        <dbReference type="Proteomes" id="UP001150581"/>
    </source>
</evidence>
<name>A0ACC1IE21_9FUNG</name>
<dbReference type="EMBL" id="JANBPG010000848">
    <property type="protein sequence ID" value="KAJ1893357.1"/>
    <property type="molecule type" value="Genomic_DNA"/>
</dbReference>
<comment type="caution">
    <text evidence="1">The sequence shown here is derived from an EMBL/GenBank/DDBJ whole genome shotgun (WGS) entry which is preliminary data.</text>
</comment>
<sequence>MSKNKKGNATKDAVIDGSGSNSPAVKQRHRRLHQNDDTASKYLSTSKDKGSNESSSSSSSDEQTSAFKLDSAASTANKPQIPGNVIRNLVVFSLLLLIVPILVYFASLRYVFVGATAASAIVAVVAANLVLGVFVYVAWNEELDDVRAPGDKRRSEKARSVAAKRKTKTN</sequence>